<organism evidence="1 2">
    <name type="scientific">Dendrolimus kikuchii</name>
    <dbReference type="NCBI Taxonomy" id="765133"/>
    <lineage>
        <taxon>Eukaryota</taxon>
        <taxon>Metazoa</taxon>
        <taxon>Ecdysozoa</taxon>
        <taxon>Arthropoda</taxon>
        <taxon>Hexapoda</taxon>
        <taxon>Insecta</taxon>
        <taxon>Pterygota</taxon>
        <taxon>Neoptera</taxon>
        <taxon>Endopterygota</taxon>
        <taxon>Lepidoptera</taxon>
        <taxon>Glossata</taxon>
        <taxon>Ditrysia</taxon>
        <taxon>Bombycoidea</taxon>
        <taxon>Lasiocampidae</taxon>
        <taxon>Dendrolimus</taxon>
    </lineage>
</organism>
<accession>A0ACC1D065</accession>
<protein>
    <submittedName>
        <fullName evidence="1">Uncharacterized protein</fullName>
    </submittedName>
</protein>
<proteinExistence type="predicted"/>
<sequence>MALARVVAITGCDSGLGWAIAARSAREGLVTVAGMYKGTETEAAESLRRLCAHPYPLDVTNPQSITGFRDYVNCLLKDNPNYRLHAVVNNAGVMTIGNFEWQTTKIVRNMIEVNLLGAMNVVSAFLPDLKKNAENKPRVINVASHCGLQPLPGFGAYSASKAGLLAWTRALRLEHRAHGLSVVAFVPGGFIASSNILSNQGKYEEDEMNDLSDEQISLHRENITKLNRYLQGAAQNATFDSMRDENIIETFMQALTEDNPKKLYKVESWRYMFYYNLFKLPLPEFIYDWLIKKFLRFPKIE</sequence>
<dbReference type="EMBL" id="CM034398">
    <property type="protein sequence ID" value="KAJ0177257.1"/>
    <property type="molecule type" value="Genomic_DNA"/>
</dbReference>
<keyword evidence="2" id="KW-1185">Reference proteome</keyword>
<gene>
    <name evidence="1" type="ORF">K1T71_007266</name>
</gene>
<evidence type="ECO:0000313" key="1">
    <source>
        <dbReference type="EMBL" id="KAJ0177257.1"/>
    </source>
</evidence>
<dbReference type="Proteomes" id="UP000824533">
    <property type="component" value="Linkage Group LG12"/>
</dbReference>
<comment type="caution">
    <text evidence="1">The sequence shown here is derived from an EMBL/GenBank/DDBJ whole genome shotgun (WGS) entry which is preliminary data.</text>
</comment>
<reference evidence="1 2" key="1">
    <citation type="journal article" date="2021" name="Front. Genet.">
        <title>Chromosome-Level Genome Assembly Reveals Significant Gene Expansion in the Toll and IMD Signaling Pathways of Dendrolimus kikuchii.</title>
        <authorList>
            <person name="Zhou J."/>
            <person name="Wu P."/>
            <person name="Xiong Z."/>
            <person name="Liu N."/>
            <person name="Zhao N."/>
            <person name="Ji M."/>
            <person name="Qiu Y."/>
            <person name="Yang B."/>
        </authorList>
    </citation>
    <scope>NUCLEOTIDE SEQUENCE [LARGE SCALE GENOMIC DNA]</scope>
    <source>
        <strain evidence="1">Ann1</strain>
    </source>
</reference>
<evidence type="ECO:0000313" key="2">
    <source>
        <dbReference type="Proteomes" id="UP000824533"/>
    </source>
</evidence>
<name>A0ACC1D065_9NEOP</name>